<proteinExistence type="predicted"/>
<organism evidence="2">
    <name type="scientific">uncultured Nocardioides sp</name>
    <dbReference type="NCBI Taxonomy" id="198441"/>
    <lineage>
        <taxon>Bacteria</taxon>
        <taxon>Bacillati</taxon>
        <taxon>Actinomycetota</taxon>
        <taxon>Actinomycetes</taxon>
        <taxon>Propionibacteriales</taxon>
        <taxon>Nocardioidaceae</taxon>
        <taxon>Nocardioides</taxon>
        <taxon>environmental samples</taxon>
    </lineage>
</organism>
<dbReference type="EC" id="3.5.4.19" evidence="2"/>
<reference evidence="2" key="1">
    <citation type="submission" date="2020-02" db="EMBL/GenBank/DDBJ databases">
        <authorList>
            <person name="Meier V. D."/>
        </authorList>
    </citation>
    <scope>NUCLEOTIDE SEQUENCE</scope>
    <source>
        <strain evidence="2">AVDCRST_MAG06</strain>
    </source>
</reference>
<feature type="non-terminal residue" evidence="2">
    <location>
        <position position="1"/>
    </location>
</feature>
<feature type="region of interest" description="Disordered" evidence="1">
    <location>
        <begin position="1"/>
        <end position="119"/>
    </location>
</feature>
<evidence type="ECO:0000313" key="2">
    <source>
        <dbReference type="EMBL" id="CAA9400987.1"/>
    </source>
</evidence>
<dbReference type="GO" id="GO:0004635">
    <property type="term" value="F:phosphoribosyl-AMP cyclohydrolase activity"/>
    <property type="evidence" value="ECO:0007669"/>
    <property type="project" value="UniProtKB-EC"/>
</dbReference>
<gene>
    <name evidence="2" type="ORF">AVDCRST_MAG06-2183</name>
</gene>
<dbReference type="AlphaFoldDB" id="A0A6J4NYL3"/>
<feature type="non-terminal residue" evidence="2">
    <location>
        <position position="119"/>
    </location>
</feature>
<feature type="compositionally biased region" description="Basic residues" evidence="1">
    <location>
        <begin position="1"/>
        <end position="20"/>
    </location>
</feature>
<dbReference type="EMBL" id="CADCUP010000147">
    <property type="protein sequence ID" value="CAA9400987.1"/>
    <property type="molecule type" value="Genomic_DNA"/>
</dbReference>
<sequence>DRPRPRHRRPAQAHRRRAGARRGAAARVGGGADAGLDGRRGARAHAGHRAGDVLEPEPSGVLGQGRHLRPRAARARGPPRLRRRHPPGHRRPGGRGLPHRRPHLLRRRRPARGAAGPWL</sequence>
<evidence type="ECO:0000256" key="1">
    <source>
        <dbReference type="SAM" id="MobiDB-lite"/>
    </source>
</evidence>
<protein>
    <submittedName>
        <fullName evidence="2">Phosphoribosyl-AMP cyclohydrolase</fullName>
        <ecNumber evidence="2">3.5.4.19</ecNumber>
    </submittedName>
</protein>
<name>A0A6J4NYL3_9ACTN</name>
<accession>A0A6J4NYL3</accession>
<feature type="compositionally biased region" description="Basic residues" evidence="1">
    <location>
        <begin position="66"/>
        <end position="111"/>
    </location>
</feature>
<keyword evidence="2" id="KW-0378">Hydrolase</keyword>